<dbReference type="AlphaFoldDB" id="A0A9P6UE16"/>
<sequence>MASGITGASNNLITEGATTSAAGIMEPTAPINPAHGGTDLEEIPSLLETVELNNNIEDNGVSTSSQEMEVDSDTGIVELYPDTPPTNFREVATNTLINLKTENITLSEQIIAVNKDKERENAQLIKQLESSLYELRMKTQSGSVMSAHSPILSPTAATTAIAANTQQAAIKPTSDMPRFSLNPTTAYETNETRVFLERFSTHLKTRLGMDTFENECHRYLIVLTNDDHYQQELQRRFAAIEGTIGWDMAEKVFLSICLTQEERLENMRNMADMGRNVGESYNRYSARILRHAR</sequence>
<proteinExistence type="predicted"/>
<evidence type="ECO:0000313" key="1">
    <source>
        <dbReference type="EMBL" id="KAG0277390.1"/>
    </source>
</evidence>
<feature type="non-terminal residue" evidence="1">
    <location>
        <position position="1"/>
    </location>
</feature>
<accession>A0A9P6UE16</accession>
<comment type="caution">
    <text evidence="1">The sequence shown here is derived from an EMBL/GenBank/DDBJ whole genome shotgun (WGS) entry which is preliminary data.</text>
</comment>
<dbReference type="OrthoDB" id="2448060at2759"/>
<keyword evidence="2" id="KW-1185">Reference proteome</keyword>
<reference evidence="1" key="1">
    <citation type="journal article" date="2020" name="Fungal Divers.">
        <title>Resolving the Mortierellaceae phylogeny through synthesis of multi-gene phylogenetics and phylogenomics.</title>
        <authorList>
            <person name="Vandepol N."/>
            <person name="Liber J."/>
            <person name="Desiro A."/>
            <person name="Na H."/>
            <person name="Kennedy M."/>
            <person name="Barry K."/>
            <person name="Grigoriev I.V."/>
            <person name="Miller A.N."/>
            <person name="O'Donnell K."/>
            <person name="Stajich J.E."/>
            <person name="Bonito G."/>
        </authorList>
    </citation>
    <scope>NUCLEOTIDE SEQUENCE</scope>
    <source>
        <strain evidence="1">NVP60</strain>
    </source>
</reference>
<name>A0A9P6UE16_9FUNG</name>
<organism evidence="1 2">
    <name type="scientific">Linnemannia gamsii</name>
    <dbReference type="NCBI Taxonomy" id="64522"/>
    <lineage>
        <taxon>Eukaryota</taxon>
        <taxon>Fungi</taxon>
        <taxon>Fungi incertae sedis</taxon>
        <taxon>Mucoromycota</taxon>
        <taxon>Mortierellomycotina</taxon>
        <taxon>Mortierellomycetes</taxon>
        <taxon>Mortierellales</taxon>
        <taxon>Mortierellaceae</taxon>
        <taxon>Linnemannia</taxon>
    </lineage>
</organism>
<protein>
    <submittedName>
        <fullName evidence="1">Uncharacterized protein</fullName>
    </submittedName>
</protein>
<dbReference type="EMBL" id="JAAAIN010004914">
    <property type="protein sequence ID" value="KAG0277390.1"/>
    <property type="molecule type" value="Genomic_DNA"/>
</dbReference>
<gene>
    <name evidence="1" type="ORF">BGZ97_009913</name>
</gene>
<evidence type="ECO:0000313" key="2">
    <source>
        <dbReference type="Proteomes" id="UP000823405"/>
    </source>
</evidence>
<dbReference type="Proteomes" id="UP000823405">
    <property type="component" value="Unassembled WGS sequence"/>
</dbReference>